<sequence length="605" mass="68232" precursor="true">MILRMAMAWMLVATVWAQEPNELIVKQSERERLYLMTLEKMLDLAKPVHRIDADASRIGLDLRSGSAGYRGEIEPFWRIRALPDRWLNPPTWAISSDKPVIGLLEDFTGRNLSEHPKTALLDEGISCVRFLGGWKKPSRPGGEYEEGTPIESYDLVYRGDDGALKYRWERVHGRLDPLVENGLTPLIVLDNVPHMFAEGEGNPVYGQHLAPNDFEAWGTFIEALCRELADRYGFEKVNQWRFRVGTEMDNPNHWEGGAEDSLVKYLKTYDHAAAAVKRVLPGAKIGPCNFNSMFAGQIDRKVPPMAVFEHFARGTNYATGEIGSPADFAAVSSYGMYWMGGEFDHPLAAAYGYHPDTLRLHADLLKRLRATSPRFADIPIEVHEHGTLMNKNNTVSYEPGAFGAAWTATQYIVGIEEGFAQIFHWADHEGFRGNIILYGHAWLRAVMERFVGGEAWVLPVANATEDAFIDALAVRRDGRLYLMISAYRAEREDRSQETVEIPLPRRYRGAAVRQLRMDHETSPYEQMLRDLKAAGEAKAAIGATGMMATPAGRQMLAGQADRYVEMQRDSFTWKPFEGNVRNRFWRGPVLETPVAVPSVTVLRIE</sequence>
<evidence type="ECO:0000256" key="1">
    <source>
        <dbReference type="ARBA" id="ARBA00008875"/>
    </source>
</evidence>
<dbReference type="RefSeq" id="WP_082116449.1">
    <property type="nucleotide sequence ID" value="NZ_CP010904.1"/>
</dbReference>
<keyword evidence="2 6" id="KW-0378">Hydrolase</keyword>
<protein>
    <submittedName>
        <fullName evidence="6">Beta-xylosidase</fullName>
        <ecNumber evidence="6">3.2.1.37</ecNumber>
    </submittedName>
</protein>
<dbReference type="Proteomes" id="UP000035268">
    <property type="component" value="Chromosome"/>
</dbReference>
<comment type="similarity">
    <text evidence="1">Belongs to the glycosyl hydrolase 39 family.</text>
</comment>
<dbReference type="SUPFAM" id="SSF51445">
    <property type="entry name" value="(Trans)glycosidases"/>
    <property type="match status" value="1"/>
</dbReference>
<feature type="signal peptide" evidence="4">
    <location>
        <begin position="1"/>
        <end position="17"/>
    </location>
</feature>
<dbReference type="PANTHER" id="PTHR12631:SF8">
    <property type="entry name" value="ALPHA-L-IDURONIDASE"/>
    <property type="match status" value="1"/>
</dbReference>
<keyword evidence="7" id="KW-1185">Reference proteome</keyword>
<dbReference type="Pfam" id="PF01229">
    <property type="entry name" value="Glyco_hydro_39"/>
    <property type="match status" value="1"/>
</dbReference>
<reference evidence="6 7" key="2">
    <citation type="journal article" date="2016" name="ISME J.">
        <title>Characterization of the first cultured representative of Verrucomicrobia subdivision 5 indicates the proposal of a novel phylum.</title>
        <authorList>
            <person name="Spring S."/>
            <person name="Bunk B."/>
            <person name="Sproer C."/>
            <person name="Schumann P."/>
            <person name="Rohde M."/>
            <person name="Tindall B.J."/>
            <person name="Klenk H.P."/>
        </authorList>
    </citation>
    <scope>NUCLEOTIDE SEQUENCE [LARGE SCALE GENOMIC DNA]</scope>
    <source>
        <strain evidence="6 7">L21-Fru-AB</strain>
    </source>
</reference>
<evidence type="ECO:0000313" key="7">
    <source>
        <dbReference type="Proteomes" id="UP000035268"/>
    </source>
</evidence>
<evidence type="ECO:0000256" key="3">
    <source>
        <dbReference type="ARBA" id="ARBA00023295"/>
    </source>
</evidence>
<dbReference type="Gene3D" id="3.20.20.80">
    <property type="entry name" value="Glycosidases"/>
    <property type="match status" value="1"/>
</dbReference>
<dbReference type="PANTHER" id="PTHR12631">
    <property type="entry name" value="ALPHA-L-IDURONIDASE"/>
    <property type="match status" value="1"/>
</dbReference>
<feature type="chain" id="PRO_5005184098" evidence="4">
    <location>
        <begin position="18"/>
        <end position="605"/>
    </location>
</feature>
<accession>A0A0G3EFU6</accession>
<keyword evidence="4" id="KW-0732">Signal</keyword>
<reference evidence="7" key="1">
    <citation type="submission" date="2015-02" db="EMBL/GenBank/DDBJ databases">
        <title>Description and complete genome sequence of the first cultured representative of the subdivision 5 of the Verrucomicrobia phylum.</title>
        <authorList>
            <person name="Spring S."/>
            <person name="Bunk B."/>
            <person name="Sproer C."/>
            <person name="Klenk H.-P."/>
        </authorList>
    </citation>
    <scope>NUCLEOTIDE SEQUENCE [LARGE SCALE GENOMIC DNA]</scope>
    <source>
        <strain evidence="7">L21-Fru-AB</strain>
    </source>
</reference>
<dbReference type="EMBL" id="CP010904">
    <property type="protein sequence ID" value="AKJ63685.1"/>
    <property type="molecule type" value="Genomic_DNA"/>
</dbReference>
<dbReference type="EC" id="3.2.1.37" evidence="6"/>
<evidence type="ECO:0000256" key="2">
    <source>
        <dbReference type="ARBA" id="ARBA00022801"/>
    </source>
</evidence>
<dbReference type="KEGG" id="vbl:L21SP4_00405"/>
<gene>
    <name evidence="6" type="primary">xynB_2</name>
    <name evidence="6" type="ORF">L21SP4_00405</name>
</gene>
<evidence type="ECO:0000259" key="5">
    <source>
        <dbReference type="Pfam" id="PF01229"/>
    </source>
</evidence>
<evidence type="ECO:0000256" key="4">
    <source>
        <dbReference type="SAM" id="SignalP"/>
    </source>
</evidence>
<dbReference type="OrthoDB" id="9776971at2"/>
<dbReference type="STRING" id="1307763.L21SP4_00405"/>
<name>A0A0G3EFU6_9BACT</name>
<dbReference type="AlphaFoldDB" id="A0A0G3EFU6"/>
<proteinExistence type="inferred from homology"/>
<organism evidence="6 7">
    <name type="scientific">Kiritimatiella glycovorans</name>
    <dbReference type="NCBI Taxonomy" id="1307763"/>
    <lineage>
        <taxon>Bacteria</taxon>
        <taxon>Pseudomonadati</taxon>
        <taxon>Kiritimatiellota</taxon>
        <taxon>Kiritimatiellia</taxon>
        <taxon>Kiritimatiellales</taxon>
        <taxon>Kiritimatiellaceae</taxon>
        <taxon>Kiritimatiella</taxon>
    </lineage>
</organism>
<dbReference type="InterPro" id="IPR049166">
    <property type="entry name" value="GH39_cat"/>
</dbReference>
<dbReference type="InterPro" id="IPR051923">
    <property type="entry name" value="Glycosyl_Hydrolase_39"/>
</dbReference>
<evidence type="ECO:0000313" key="6">
    <source>
        <dbReference type="EMBL" id="AKJ63685.1"/>
    </source>
</evidence>
<dbReference type="GO" id="GO:0009044">
    <property type="term" value="F:xylan 1,4-beta-xylosidase activity"/>
    <property type="evidence" value="ECO:0007669"/>
    <property type="project" value="UniProtKB-EC"/>
</dbReference>
<dbReference type="InterPro" id="IPR017853">
    <property type="entry name" value="GH"/>
</dbReference>
<feature type="domain" description="Glycosyl hydrolases family 39 N-terminal catalytic" evidence="5">
    <location>
        <begin position="156"/>
        <end position="387"/>
    </location>
</feature>
<keyword evidence="3 6" id="KW-0326">Glycosidase</keyword>